<feature type="region of interest" description="Disordered" evidence="1">
    <location>
        <begin position="1"/>
        <end position="24"/>
    </location>
</feature>
<dbReference type="EnsemblMetazoa" id="Aqu2.1.19784_001">
    <property type="protein sequence ID" value="Aqu2.1.19784_001"/>
    <property type="gene ID" value="Aqu2.1.19784"/>
</dbReference>
<dbReference type="InParanoid" id="A0A1X7TWM3"/>
<accession>A0A1X7TWM3</accession>
<dbReference type="AlphaFoldDB" id="A0A1X7TWM3"/>
<evidence type="ECO:0000313" key="2">
    <source>
        <dbReference type="EnsemblMetazoa" id="Aqu2.1.19784_001"/>
    </source>
</evidence>
<protein>
    <submittedName>
        <fullName evidence="2">Uncharacterized protein</fullName>
    </submittedName>
</protein>
<sequence length="182" mass="20053">MENNGGHSDLVPVQTPVNTTEPGPNSVLATAKNFSVTEATHEMEITPTDGGEPVNVEVTAKQAQGKMAAIAIEECPDGDGYIVKGALAEMRKREVAIKINGEEVIRKEVYYAYMKAFETRIRLRREQKAIGAPDDEPPPYEPSAFERAVYQCCQAYTCDCKGCRGGFKTENVRKSYEDPESL</sequence>
<proteinExistence type="predicted"/>
<reference evidence="2" key="1">
    <citation type="submission" date="2017-05" db="UniProtKB">
        <authorList>
            <consortium name="EnsemblMetazoa"/>
        </authorList>
    </citation>
    <scope>IDENTIFICATION</scope>
</reference>
<name>A0A1X7TWM3_AMPQE</name>
<evidence type="ECO:0000256" key="1">
    <source>
        <dbReference type="SAM" id="MobiDB-lite"/>
    </source>
</evidence>
<organism evidence="2">
    <name type="scientific">Amphimedon queenslandica</name>
    <name type="common">Sponge</name>
    <dbReference type="NCBI Taxonomy" id="400682"/>
    <lineage>
        <taxon>Eukaryota</taxon>
        <taxon>Metazoa</taxon>
        <taxon>Porifera</taxon>
        <taxon>Demospongiae</taxon>
        <taxon>Heteroscleromorpha</taxon>
        <taxon>Haplosclerida</taxon>
        <taxon>Niphatidae</taxon>
        <taxon>Amphimedon</taxon>
    </lineage>
</organism>